<organism evidence="1 2">
    <name type="scientific">Paenibacillus tundrae</name>
    <dbReference type="NCBI Taxonomy" id="528187"/>
    <lineage>
        <taxon>Bacteria</taxon>
        <taxon>Bacillati</taxon>
        <taxon>Bacillota</taxon>
        <taxon>Bacilli</taxon>
        <taxon>Bacillales</taxon>
        <taxon>Paenibacillaceae</taxon>
        <taxon>Paenibacillus</taxon>
    </lineage>
</organism>
<comment type="caution">
    <text evidence="1">The sequence shown here is derived from an EMBL/GenBank/DDBJ whole genome shotgun (WGS) entry which is preliminary data.</text>
</comment>
<gene>
    <name evidence="1" type="ORF">J2T19_002910</name>
</gene>
<keyword evidence="2" id="KW-1185">Reference proteome</keyword>
<name>A0ABT9WDV1_9BACL</name>
<sequence length="56" mass="6428">MGIGDGINLTYRDTQNESLQLMFKSIEDIVLDDINIVQRPIFIDLKEDDTTSLLRT</sequence>
<evidence type="ECO:0000313" key="2">
    <source>
        <dbReference type="Proteomes" id="UP001233836"/>
    </source>
</evidence>
<dbReference type="Proteomes" id="UP001233836">
    <property type="component" value="Unassembled WGS sequence"/>
</dbReference>
<dbReference type="EMBL" id="JAUSTI010000007">
    <property type="protein sequence ID" value="MDQ0171448.1"/>
    <property type="molecule type" value="Genomic_DNA"/>
</dbReference>
<accession>A0ABT9WDV1</accession>
<reference evidence="1 2" key="1">
    <citation type="submission" date="2023-07" db="EMBL/GenBank/DDBJ databases">
        <title>Sorghum-associated microbial communities from plants grown in Nebraska, USA.</title>
        <authorList>
            <person name="Schachtman D."/>
        </authorList>
    </citation>
    <scope>NUCLEOTIDE SEQUENCE [LARGE SCALE GENOMIC DNA]</scope>
    <source>
        <strain evidence="1 2">DS1314</strain>
    </source>
</reference>
<proteinExistence type="predicted"/>
<evidence type="ECO:0000313" key="1">
    <source>
        <dbReference type="EMBL" id="MDQ0171448.1"/>
    </source>
</evidence>
<protein>
    <submittedName>
        <fullName evidence="1">Uncharacterized protein</fullName>
    </submittedName>
</protein>